<sequence length="25" mass="2483">MGKVAGAVMITERGEGAREAAHVAA</sequence>
<accession>A0A5B7JPJ4</accession>
<protein>
    <submittedName>
        <fullName evidence="1">Uncharacterized protein</fullName>
    </submittedName>
</protein>
<dbReference type="Proteomes" id="UP000324222">
    <property type="component" value="Unassembled WGS sequence"/>
</dbReference>
<name>A0A5B7JPJ4_PORTR</name>
<evidence type="ECO:0000313" key="2">
    <source>
        <dbReference type="Proteomes" id="UP000324222"/>
    </source>
</evidence>
<comment type="caution">
    <text evidence="1">The sequence shown here is derived from an EMBL/GenBank/DDBJ whole genome shotgun (WGS) entry which is preliminary data.</text>
</comment>
<organism evidence="1 2">
    <name type="scientific">Portunus trituberculatus</name>
    <name type="common">Swimming crab</name>
    <name type="synonym">Neptunus trituberculatus</name>
    <dbReference type="NCBI Taxonomy" id="210409"/>
    <lineage>
        <taxon>Eukaryota</taxon>
        <taxon>Metazoa</taxon>
        <taxon>Ecdysozoa</taxon>
        <taxon>Arthropoda</taxon>
        <taxon>Crustacea</taxon>
        <taxon>Multicrustacea</taxon>
        <taxon>Malacostraca</taxon>
        <taxon>Eumalacostraca</taxon>
        <taxon>Eucarida</taxon>
        <taxon>Decapoda</taxon>
        <taxon>Pleocyemata</taxon>
        <taxon>Brachyura</taxon>
        <taxon>Eubrachyura</taxon>
        <taxon>Portunoidea</taxon>
        <taxon>Portunidae</taxon>
        <taxon>Portuninae</taxon>
        <taxon>Portunus</taxon>
    </lineage>
</organism>
<gene>
    <name evidence="1" type="ORF">E2C01_090210</name>
</gene>
<evidence type="ECO:0000313" key="1">
    <source>
        <dbReference type="EMBL" id="MPC95018.1"/>
    </source>
</evidence>
<dbReference type="AlphaFoldDB" id="A0A5B7JPJ4"/>
<proteinExistence type="predicted"/>
<dbReference type="EMBL" id="VSRR010100718">
    <property type="protein sequence ID" value="MPC95018.1"/>
    <property type="molecule type" value="Genomic_DNA"/>
</dbReference>
<reference evidence="1 2" key="1">
    <citation type="submission" date="2019-05" db="EMBL/GenBank/DDBJ databases">
        <title>Another draft genome of Portunus trituberculatus and its Hox gene families provides insights of decapod evolution.</title>
        <authorList>
            <person name="Jeong J.-H."/>
            <person name="Song I."/>
            <person name="Kim S."/>
            <person name="Choi T."/>
            <person name="Kim D."/>
            <person name="Ryu S."/>
            <person name="Kim W."/>
        </authorList>
    </citation>
    <scope>NUCLEOTIDE SEQUENCE [LARGE SCALE GENOMIC DNA]</scope>
    <source>
        <tissue evidence="1">Muscle</tissue>
    </source>
</reference>
<keyword evidence="2" id="KW-1185">Reference proteome</keyword>